<evidence type="ECO:0000256" key="1">
    <source>
        <dbReference type="ARBA" id="ARBA00022741"/>
    </source>
</evidence>
<proteinExistence type="predicted"/>
<dbReference type="GO" id="GO:0004386">
    <property type="term" value="F:helicase activity"/>
    <property type="evidence" value="ECO:0007669"/>
    <property type="project" value="UniProtKB-KW"/>
</dbReference>
<keyword evidence="8" id="KW-1185">Reference proteome</keyword>
<dbReference type="InterPro" id="IPR014001">
    <property type="entry name" value="Helicase_ATP-bd"/>
</dbReference>
<dbReference type="InterPro" id="IPR027417">
    <property type="entry name" value="P-loop_NTPase"/>
</dbReference>
<dbReference type="InterPro" id="IPR001650">
    <property type="entry name" value="Helicase_C-like"/>
</dbReference>
<evidence type="ECO:0000259" key="6">
    <source>
        <dbReference type="PROSITE" id="PS51194"/>
    </source>
</evidence>
<dbReference type="EMBL" id="SHNP01000013">
    <property type="protein sequence ID" value="MCX2975718.1"/>
    <property type="molecule type" value="Genomic_DNA"/>
</dbReference>
<organism evidence="7 8">
    <name type="scientific">Candidatus Seongchinamella marina</name>
    <dbReference type="NCBI Taxonomy" id="2518990"/>
    <lineage>
        <taxon>Bacteria</taxon>
        <taxon>Pseudomonadati</taxon>
        <taxon>Pseudomonadota</taxon>
        <taxon>Gammaproteobacteria</taxon>
        <taxon>Cellvibrionales</taxon>
        <taxon>Halieaceae</taxon>
        <taxon>Seongchinamella</taxon>
    </lineage>
</organism>
<dbReference type="Gene3D" id="3.40.50.300">
    <property type="entry name" value="P-loop containing nucleotide triphosphate hydrolases"/>
    <property type="match status" value="2"/>
</dbReference>
<name>A0ABT3T0D3_9GAMM</name>
<dbReference type="SUPFAM" id="SSF52540">
    <property type="entry name" value="P-loop containing nucleoside triphosphate hydrolases"/>
    <property type="match status" value="1"/>
</dbReference>
<dbReference type="PROSITE" id="PS51194">
    <property type="entry name" value="HELICASE_CTER"/>
    <property type="match status" value="1"/>
</dbReference>
<dbReference type="InterPro" id="IPR006935">
    <property type="entry name" value="Helicase/UvrB_N"/>
</dbReference>
<dbReference type="SMART" id="SM00487">
    <property type="entry name" value="DEXDc"/>
    <property type="match status" value="1"/>
</dbReference>
<keyword evidence="2" id="KW-0378">Hydrolase</keyword>
<dbReference type="InterPro" id="IPR050615">
    <property type="entry name" value="ATP-dep_DNA_Helicase"/>
</dbReference>
<accession>A0ABT3T0D3</accession>
<feature type="domain" description="Helicase C-terminal" evidence="6">
    <location>
        <begin position="536"/>
        <end position="703"/>
    </location>
</feature>
<evidence type="ECO:0000256" key="4">
    <source>
        <dbReference type="ARBA" id="ARBA00022840"/>
    </source>
</evidence>
<gene>
    <name evidence="7" type="ORF">EYC87_19280</name>
</gene>
<reference evidence="7" key="1">
    <citation type="submission" date="2019-02" db="EMBL/GenBank/DDBJ databases">
        <authorList>
            <person name="Li S.-H."/>
        </authorList>
    </citation>
    <scope>NUCLEOTIDE SEQUENCE</scope>
    <source>
        <strain evidence="7">IMCC8485</strain>
    </source>
</reference>
<evidence type="ECO:0000313" key="7">
    <source>
        <dbReference type="EMBL" id="MCX2975718.1"/>
    </source>
</evidence>
<evidence type="ECO:0000256" key="2">
    <source>
        <dbReference type="ARBA" id="ARBA00022801"/>
    </source>
</evidence>
<comment type="caution">
    <text evidence="7">The sequence shown here is derived from an EMBL/GenBank/DDBJ whole genome shotgun (WGS) entry which is preliminary data.</text>
</comment>
<keyword evidence="1" id="KW-0547">Nucleotide-binding</keyword>
<evidence type="ECO:0000313" key="8">
    <source>
        <dbReference type="Proteomes" id="UP001143307"/>
    </source>
</evidence>
<dbReference type="CDD" id="cd09179">
    <property type="entry name" value="PLDc_N_DEXD_a"/>
    <property type="match status" value="1"/>
</dbReference>
<dbReference type="PANTHER" id="PTHR11274:SF0">
    <property type="entry name" value="GENERAL TRANSCRIPTION AND DNA REPAIR FACTOR IIH HELICASE SUBUNIT XPB"/>
    <property type="match status" value="1"/>
</dbReference>
<dbReference type="Pfam" id="PF04851">
    <property type="entry name" value="ResIII"/>
    <property type="match status" value="1"/>
</dbReference>
<dbReference type="PANTHER" id="PTHR11274">
    <property type="entry name" value="RAD25/XP-B DNA REPAIR HELICASE"/>
    <property type="match status" value="1"/>
</dbReference>
<feature type="domain" description="Helicase ATP-binding" evidence="5">
    <location>
        <begin position="277"/>
        <end position="445"/>
    </location>
</feature>
<dbReference type="PROSITE" id="PS51192">
    <property type="entry name" value="HELICASE_ATP_BIND_1"/>
    <property type="match status" value="1"/>
</dbReference>
<evidence type="ECO:0000259" key="5">
    <source>
        <dbReference type="PROSITE" id="PS51192"/>
    </source>
</evidence>
<keyword evidence="4" id="KW-0067">ATP-binding</keyword>
<keyword evidence="3 7" id="KW-0347">Helicase</keyword>
<dbReference type="SMART" id="SM00490">
    <property type="entry name" value="HELICc"/>
    <property type="match status" value="1"/>
</dbReference>
<dbReference type="RefSeq" id="WP_279254339.1">
    <property type="nucleotide sequence ID" value="NZ_SHNP01000013.1"/>
</dbReference>
<sequence>MLRDTTWKSVYRTGEDDLLKDFYLKALSESVRYDRAVGYFSSELITFASSGISELIRSGGRMRLVIGHPLDDDEYAAIKDGHSVSWVYDDLEQMIVDTLEGSRGPVASYRLSLLTWMLACGALEIKFAFRKRGMYHEKIGVMSDSSGDSLVFQGSANETINALHIDSNAESISVFPSWKEEIFEAYGQPFIRGFDSLWGGHQKDTLTVSMPSEIYERIASNVGELEKPDLDFEEKLAESAQLLAEVQDSPEQSHPFVPEVLGGRPFVVREHQKTALTKWRANEYRGILKLATGSGKTITAIYGAVKIYEAFGKLALVIAVPYVELAIQWVSNLRDFGIYPHRCYDSRKNWYDRLKLDIQAFNVGARNFLPIVVVNKTLGSEHFVELLSQLPEVRTLFVGDECHRHGSSKLSQALPPVSMRLGLSATPFRSDEDEIDSPFPDDAKRRLEEYYGAVVDEYTLSDAINDDVLTPYTYHVHIVRLTDEEQEQYEDLTTRIGHLISRGEVPSSGSNQPSSLTMLCGERSRLLGSAGNKIPALKALLGELSDEERAHALFYCAEGASEDDGGEYRNIDRVSNILKAASWRVSHFTSKETTSERKSLMRSFLSGGIDGLVSMKVLDEGIDIPVCRTAFILASTKNPRQYVQRRGRILRKYPGKDRAEIHDFVVAPCLGWEETNAGKGLMKSEMERVYDFMELALNKRDIYEALETEGFLA</sequence>
<evidence type="ECO:0000256" key="3">
    <source>
        <dbReference type="ARBA" id="ARBA00022806"/>
    </source>
</evidence>
<protein>
    <submittedName>
        <fullName evidence="7">DEAD/DEAH box helicase</fullName>
    </submittedName>
</protein>
<dbReference type="Proteomes" id="UP001143307">
    <property type="component" value="Unassembled WGS sequence"/>
</dbReference>
<dbReference type="Pfam" id="PF00271">
    <property type="entry name" value="Helicase_C"/>
    <property type="match status" value="1"/>
</dbReference>